<dbReference type="Pfam" id="PF25327">
    <property type="entry name" value="UBL_ZFAND1"/>
    <property type="match status" value="1"/>
</dbReference>
<evidence type="ECO:0000313" key="7">
    <source>
        <dbReference type="Proteomes" id="UP001497497"/>
    </source>
</evidence>
<dbReference type="InterPro" id="IPR035896">
    <property type="entry name" value="AN1-like_Znf"/>
</dbReference>
<protein>
    <recommendedName>
        <fullName evidence="5">AN1-type domain-containing protein</fullName>
    </recommendedName>
</protein>
<evidence type="ECO:0000259" key="5">
    <source>
        <dbReference type="PROSITE" id="PS51039"/>
    </source>
</evidence>
<organism evidence="6 7">
    <name type="scientific">Lymnaea stagnalis</name>
    <name type="common">Great pond snail</name>
    <name type="synonym">Helix stagnalis</name>
    <dbReference type="NCBI Taxonomy" id="6523"/>
    <lineage>
        <taxon>Eukaryota</taxon>
        <taxon>Metazoa</taxon>
        <taxon>Spiralia</taxon>
        <taxon>Lophotrochozoa</taxon>
        <taxon>Mollusca</taxon>
        <taxon>Gastropoda</taxon>
        <taxon>Heterobranchia</taxon>
        <taxon>Euthyneura</taxon>
        <taxon>Panpulmonata</taxon>
        <taxon>Hygrophila</taxon>
        <taxon>Lymnaeoidea</taxon>
        <taxon>Lymnaeidae</taxon>
        <taxon>Lymnaea</taxon>
    </lineage>
</organism>
<proteinExistence type="predicted"/>
<keyword evidence="3" id="KW-0862">Zinc</keyword>
<dbReference type="EMBL" id="CAXITT010000073">
    <property type="protein sequence ID" value="CAL1530655.1"/>
    <property type="molecule type" value="Genomic_DNA"/>
</dbReference>
<dbReference type="GO" id="GO:0008270">
    <property type="term" value="F:zinc ion binding"/>
    <property type="evidence" value="ECO:0007669"/>
    <property type="project" value="UniProtKB-KW"/>
</dbReference>
<dbReference type="InterPro" id="IPR057358">
    <property type="entry name" value="UBL_ZFAND1-like"/>
</dbReference>
<reference evidence="6 7" key="1">
    <citation type="submission" date="2024-04" db="EMBL/GenBank/DDBJ databases">
        <authorList>
            <consortium name="Genoscope - CEA"/>
            <person name="William W."/>
        </authorList>
    </citation>
    <scope>NUCLEOTIDE SEQUENCE [LARGE SCALE GENOMIC DNA]</scope>
</reference>
<accession>A0AAV2HAB4</accession>
<comment type="caution">
    <text evidence="6">The sequence shown here is derived from an EMBL/GenBank/DDBJ whole genome shotgun (WGS) entry which is preliminary data.</text>
</comment>
<dbReference type="PANTHER" id="PTHR14677:SF37">
    <property type="entry name" value="AN1-TYPE ZINC FINGER PROTEIN 1"/>
    <property type="match status" value="1"/>
</dbReference>
<sequence length="265" mass="29784">MELPQIGTNCEVDSCNQLDFLPFQCNGCGKTFCLHHRARDQHSCTAPENERVEYKGDRSYPCSITGCDKRELTPIVCNHCELSFCLSHRLQEDHCCEKLPVKSPEVSKTTEHVQQLLANRELKTRPKPTNPKAIQMAAKVALMKVKAKAVGDQGLPQSERVYFTISLPLDSRKPPVYMFFSKIWTIGRVIDVVADKVSITNKNNTGSEKKLCLFLADTGLRLPVDKRIFDIMDDQSSLLLSGSTLVMEYVVDGVEILENIASYKT</sequence>
<dbReference type="Proteomes" id="UP001497497">
    <property type="component" value="Unassembled WGS sequence"/>
</dbReference>
<evidence type="ECO:0000256" key="1">
    <source>
        <dbReference type="ARBA" id="ARBA00022723"/>
    </source>
</evidence>
<gene>
    <name evidence="6" type="ORF">GSLYS_00004780001</name>
</gene>
<keyword evidence="1" id="KW-0479">Metal-binding</keyword>
<evidence type="ECO:0000313" key="6">
    <source>
        <dbReference type="EMBL" id="CAL1530655.1"/>
    </source>
</evidence>
<dbReference type="PANTHER" id="PTHR14677">
    <property type="entry name" value="ARSENITE INDUCUBLE RNA ASSOCIATED PROTEIN AIP-1-RELATED"/>
    <property type="match status" value="1"/>
</dbReference>
<dbReference type="AlphaFoldDB" id="A0AAV2HAB4"/>
<feature type="domain" description="AN1-type" evidence="5">
    <location>
        <begin position="4"/>
        <end position="52"/>
    </location>
</feature>
<dbReference type="PROSITE" id="PS51039">
    <property type="entry name" value="ZF_AN1"/>
    <property type="match status" value="2"/>
</dbReference>
<dbReference type="SMART" id="SM00154">
    <property type="entry name" value="ZnF_AN1"/>
    <property type="match status" value="2"/>
</dbReference>
<keyword evidence="7" id="KW-1185">Reference proteome</keyword>
<feature type="domain" description="AN1-type" evidence="5">
    <location>
        <begin position="56"/>
        <end position="104"/>
    </location>
</feature>
<keyword evidence="2 4" id="KW-0863">Zinc-finger</keyword>
<dbReference type="Pfam" id="PF01428">
    <property type="entry name" value="zf-AN1"/>
    <property type="match status" value="2"/>
</dbReference>
<name>A0AAV2HAB4_LYMST</name>
<evidence type="ECO:0000256" key="3">
    <source>
        <dbReference type="ARBA" id="ARBA00022833"/>
    </source>
</evidence>
<dbReference type="SUPFAM" id="SSF118310">
    <property type="entry name" value="AN1-like Zinc finger"/>
    <property type="match status" value="2"/>
</dbReference>
<evidence type="ECO:0000256" key="4">
    <source>
        <dbReference type="PROSITE-ProRule" id="PRU00449"/>
    </source>
</evidence>
<dbReference type="Gene3D" id="4.10.1110.10">
    <property type="entry name" value="AN1-like Zinc finger"/>
    <property type="match status" value="2"/>
</dbReference>
<evidence type="ECO:0000256" key="2">
    <source>
        <dbReference type="ARBA" id="ARBA00022771"/>
    </source>
</evidence>
<dbReference type="GO" id="GO:0005737">
    <property type="term" value="C:cytoplasm"/>
    <property type="evidence" value="ECO:0007669"/>
    <property type="project" value="TreeGrafter"/>
</dbReference>
<dbReference type="InterPro" id="IPR000058">
    <property type="entry name" value="Znf_AN1"/>
</dbReference>